<feature type="chain" id="PRO_5008275758" evidence="2">
    <location>
        <begin position="17"/>
        <end position="112"/>
    </location>
</feature>
<keyword evidence="2" id="KW-0732">Signal</keyword>
<dbReference type="Proteomes" id="UP000078512">
    <property type="component" value="Unassembled WGS sequence"/>
</dbReference>
<accession>A0A197JAF6</accession>
<evidence type="ECO:0000256" key="2">
    <source>
        <dbReference type="SAM" id="SignalP"/>
    </source>
</evidence>
<evidence type="ECO:0000313" key="3">
    <source>
        <dbReference type="EMBL" id="OAQ22090.1"/>
    </source>
</evidence>
<sequence>MKWIIYLAVVAKIASGLHCWEEKADCGDPGSLRYYSKYDSSENRLEYKQHVTVGSQIEDTRPSQGSGEVGQSRNCSTLKADGFYRKSDRNDGGSLSGATEDEESDSVRIQIV</sequence>
<organism evidence="3 4">
    <name type="scientific">Linnemannia elongata AG-77</name>
    <dbReference type="NCBI Taxonomy" id="1314771"/>
    <lineage>
        <taxon>Eukaryota</taxon>
        <taxon>Fungi</taxon>
        <taxon>Fungi incertae sedis</taxon>
        <taxon>Mucoromycota</taxon>
        <taxon>Mortierellomycotina</taxon>
        <taxon>Mortierellomycetes</taxon>
        <taxon>Mortierellales</taxon>
        <taxon>Mortierellaceae</taxon>
        <taxon>Linnemannia</taxon>
    </lineage>
</organism>
<keyword evidence="4" id="KW-1185">Reference proteome</keyword>
<name>A0A197JAF6_9FUNG</name>
<feature type="compositionally biased region" description="Polar residues" evidence="1">
    <location>
        <begin position="58"/>
        <end position="77"/>
    </location>
</feature>
<evidence type="ECO:0000313" key="4">
    <source>
        <dbReference type="Proteomes" id="UP000078512"/>
    </source>
</evidence>
<feature type="compositionally biased region" description="Basic and acidic residues" evidence="1">
    <location>
        <begin position="82"/>
        <end position="91"/>
    </location>
</feature>
<protein>
    <submittedName>
        <fullName evidence="3">Uncharacterized protein</fullName>
    </submittedName>
</protein>
<dbReference type="AlphaFoldDB" id="A0A197JAF6"/>
<evidence type="ECO:0000256" key="1">
    <source>
        <dbReference type="SAM" id="MobiDB-lite"/>
    </source>
</evidence>
<gene>
    <name evidence="3" type="ORF">K457DRAFT_26419</name>
</gene>
<dbReference type="EMBL" id="KV442249">
    <property type="protein sequence ID" value="OAQ22090.1"/>
    <property type="molecule type" value="Genomic_DNA"/>
</dbReference>
<feature type="signal peptide" evidence="2">
    <location>
        <begin position="1"/>
        <end position="16"/>
    </location>
</feature>
<reference evidence="3 4" key="1">
    <citation type="submission" date="2016-05" db="EMBL/GenBank/DDBJ databases">
        <title>Genome sequencing reveals origins of a unique bacterial endosymbiosis in the earliest lineages of terrestrial Fungi.</title>
        <authorList>
            <consortium name="DOE Joint Genome Institute"/>
            <person name="Uehling J."/>
            <person name="Gryganskyi A."/>
            <person name="Hameed K."/>
            <person name="Tschaplinski T."/>
            <person name="Misztal P."/>
            <person name="Wu S."/>
            <person name="Desiro A."/>
            <person name="Vande Pol N."/>
            <person name="Du Z.-Y."/>
            <person name="Zienkiewicz A."/>
            <person name="Zienkiewicz K."/>
            <person name="Morin E."/>
            <person name="Tisserant E."/>
            <person name="Splivallo R."/>
            <person name="Hainaut M."/>
            <person name="Henrissat B."/>
            <person name="Ohm R."/>
            <person name="Kuo A."/>
            <person name="Yan J."/>
            <person name="Lipzen A."/>
            <person name="Nolan M."/>
            <person name="Labutti K."/>
            <person name="Barry K."/>
            <person name="Goldstein A."/>
            <person name="Labbe J."/>
            <person name="Schadt C."/>
            <person name="Tuskan G."/>
            <person name="Grigoriev I."/>
            <person name="Martin F."/>
            <person name="Vilgalys R."/>
            <person name="Bonito G."/>
        </authorList>
    </citation>
    <scope>NUCLEOTIDE SEQUENCE [LARGE SCALE GENOMIC DNA]</scope>
    <source>
        <strain evidence="3 4">AG-77</strain>
    </source>
</reference>
<proteinExistence type="predicted"/>
<feature type="region of interest" description="Disordered" evidence="1">
    <location>
        <begin position="58"/>
        <end position="112"/>
    </location>
</feature>